<reference evidence="3 4" key="1">
    <citation type="journal article" date="2015" name="Proc. Natl. Acad. Sci. U.S.A.">
        <title>The resurrection genome of Boea hygrometrica: A blueprint for survival of dehydration.</title>
        <authorList>
            <person name="Xiao L."/>
            <person name="Yang G."/>
            <person name="Zhang L."/>
            <person name="Yang X."/>
            <person name="Zhao S."/>
            <person name="Ji Z."/>
            <person name="Zhou Q."/>
            <person name="Hu M."/>
            <person name="Wang Y."/>
            <person name="Chen M."/>
            <person name="Xu Y."/>
            <person name="Jin H."/>
            <person name="Xiao X."/>
            <person name="Hu G."/>
            <person name="Bao F."/>
            <person name="Hu Y."/>
            <person name="Wan P."/>
            <person name="Li L."/>
            <person name="Deng X."/>
            <person name="Kuang T."/>
            <person name="Xiang C."/>
            <person name="Zhu J.K."/>
            <person name="Oliver M.J."/>
            <person name="He Y."/>
        </authorList>
    </citation>
    <scope>NUCLEOTIDE SEQUENCE [LARGE SCALE GENOMIC DNA]</scope>
    <source>
        <strain evidence="4">cv. XS01</strain>
    </source>
</reference>
<dbReference type="Proteomes" id="UP000250235">
    <property type="component" value="Unassembled WGS sequence"/>
</dbReference>
<feature type="region of interest" description="Disordered" evidence="2">
    <location>
        <begin position="111"/>
        <end position="162"/>
    </location>
</feature>
<keyword evidence="4" id="KW-1185">Reference proteome</keyword>
<organism evidence="3 4">
    <name type="scientific">Dorcoceras hygrometricum</name>
    <dbReference type="NCBI Taxonomy" id="472368"/>
    <lineage>
        <taxon>Eukaryota</taxon>
        <taxon>Viridiplantae</taxon>
        <taxon>Streptophyta</taxon>
        <taxon>Embryophyta</taxon>
        <taxon>Tracheophyta</taxon>
        <taxon>Spermatophyta</taxon>
        <taxon>Magnoliopsida</taxon>
        <taxon>eudicotyledons</taxon>
        <taxon>Gunneridae</taxon>
        <taxon>Pentapetalae</taxon>
        <taxon>asterids</taxon>
        <taxon>lamiids</taxon>
        <taxon>Lamiales</taxon>
        <taxon>Gesneriaceae</taxon>
        <taxon>Didymocarpoideae</taxon>
        <taxon>Trichosporeae</taxon>
        <taxon>Loxocarpinae</taxon>
        <taxon>Dorcoceras</taxon>
    </lineage>
</organism>
<evidence type="ECO:0000256" key="1">
    <source>
        <dbReference type="SAM" id="Coils"/>
    </source>
</evidence>
<feature type="coiled-coil region" evidence="1">
    <location>
        <begin position="192"/>
        <end position="265"/>
    </location>
</feature>
<proteinExistence type="predicted"/>
<sequence length="342" mass="38708">MRANRSQQGDESAVLPLVLASWKLKSKPKVRSYQLIEALPETANARLLVLLRDPTSSLPHLPKVVSIGRATLKECSATGLAQNRDGKRWESTEKSYSEQCLGFTTENDNMGKYSKTIANKRPSRKNDRKVLVAEERNKNWADTDTDSSSSSSSSSDSEQEEVHCLMANQTSEDEVFNFSNTEFTREDLICVLNEMVQEYRKLSQTFEEFKAENVDLKNSSVEPRSVQLGKTDSLQIELSKLNTENESLRIRSSELESEIEKLKLIMSSWTRSSVSVDKLCEIQKPANDRTGLVFNSSESSTRETITQSYLAYDKFKKMSFVKAIMTHDTCESVRYDDSALQS</sequence>
<dbReference type="EMBL" id="KV007845">
    <property type="protein sequence ID" value="KZV30768.1"/>
    <property type="molecule type" value="Genomic_DNA"/>
</dbReference>
<accession>A0A2Z7BF67</accession>
<evidence type="ECO:0000313" key="4">
    <source>
        <dbReference type="Proteomes" id="UP000250235"/>
    </source>
</evidence>
<feature type="compositionally biased region" description="Basic and acidic residues" evidence="2">
    <location>
        <begin position="124"/>
        <end position="141"/>
    </location>
</feature>
<evidence type="ECO:0000256" key="2">
    <source>
        <dbReference type="SAM" id="MobiDB-lite"/>
    </source>
</evidence>
<protein>
    <submittedName>
        <fullName evidence="3">Uncharacterized protein</fullName>
    </submittedName>
</protein>
<name>A0A2Z7BF67_9LAMI</name>
<dbReference type="AlphaFoldDB" id="A0A2Z7BF67"/>
<gene>
    <name evidence="3" type="ORF">F511_37611</name>
</gene>
<keyword evidence="1" id="KW-0175">Coiled coil</keyword>
<evidence type="ECO:0000313" key="3">
    <source>
        <dbReference type="EMBL" id="KZV30768.1"/>
    </source>
</evidence>
<feature type="compositionally biased region" description="Low complexity" evidence="2">
    <location>
        <begin position="146"/>
        <end position="156"/>
    </location>
</feature>